<evidence type="ECO:0000256" key="2">
    <source>
        <dbReference type="ARBA" id="ARBA00001913"/>
    </source>
</evidence>
<evidence type="ECO:0000256" key="6">
    <source>
        <dbReference type="ARBA" id="ARBA00022801"/>
    </source>
</evidence>
<dbReference type="InterPro" id="IPR004199">
    <property type="entry name" value="B-gal_small/dom_5"/>
</dbReference>
<dbReference type="PRINTS" id="PR00132">
    <property type="entry name" value="GLHYDRLASE2"/>
</dbReference>
<sequence length="1027" mass="117057">MVFSLTATAQELPEWQRLDVLSVNTEAPRASFCYYTSEEDALAGNYETASNYKSLNGAWQFNFATVPEKRPVHFYKEDYNTTNWDSIEVPGDWQLQGYDFPIYVSEGYTFTKNAPFVDSVYNPVGSYKRKFSIPNNWKEKEVYLHFGAVNSAFYVWVNGKKVGYSEGSKTPAEFNISGYLKEGENSIAVEVYRWSSGSYLEDQDFWRLSGIERDVYLFVTPKERIKDVFVNATLDESYTNGILKGYAIIPTTKERNKESLVVKLWNNGEVVSEITQKLKNFKSDTISFTSAIVKNIKSWSAEQPNLYNVTVALQQKNKKTIMATGLKVGFRTSEIKNGQLLVNGKPIYIKGVNRHEHDAYKGHVISKVSMLEDIKLFKANNINAVRSSHYPNDPYWYELCDEYGIYVVDEANVETHGFGYDEDKTPANKPEFEPMHHDRIVRMMQTNKNHPSIIIWSMGNEAGDGPAFIKNYKWLKKHDASRPVQYERAERGVHFKELHTDIIPWMYAPISSIENNYLGKYPDRPFIWCEYAHSMGNSTGNLADLWDFVYKHRQLQGGFIWDWVDQGFVKTTESGEKYWTYGGDYEPDTYRNDGNFVLNGLVNPDRTPHPALYEVKQVYQNASVTAVDVNAREFQLNNLFFFTNLDEFEVAYTLVKDGAIIAEKSLGSFSVAPQSSIQFTLQDLNLDDANAAYYINFYITTKTKSAALPKGHIVAKNQLVLQDARGVILGIKDAPMQLTSSADAVKIDNEAIHITFSKTKGSIEAYTIHGKPLLLAGPKPNFWRAPTDNDFGNNLPKRAAAWKKASTKQNLIAFDVQQTTDAYEVKSTYALDAVKGTVTITYTVYGDGSIVVNQALQLPENVKDVSELPRFGQTLQIPLQYRNVQWYGRGPFENYSDRKTAAFLGTYTKDVDEMYFPYIRPQENGNRTATRWVTFTNIHGEGIKYIGMPEFSFSALRNPISDFDAGEQKAQKHTIDIVAKDTIYFNIDYKQMGVGGDNSWGAKPHEQYQIQPKNYTYSYLIQPITKP</sequence>
<dbReference type="GO" id="GO:0004565">
    <property type="term" value="F:beta-galactosidase activity"/>
    <property type="evidence" value="ECO:0007669"/>
    <property type="project" value="UniProtKB-EC"/>
</dbReference>
<dbReference type="InterPro" id="IPR014718">
    <property type="entry name" value="GH-type_carb-bd"/>
</dbReference>
<dbReference type="SUPFAM" id="SSF49785">
    <property type="entry name" value="Galactose-binding domain-like"/>
    <property type="match status" value="1"/>
</dbReference>
<dbReference type="Gene3D" id="2.70.98.10">
    <property type="match status" value="1"/>
</dbReference>
<dbReference type="InterPro" id="IPR017853">
    <property type="entry name" value="GH"/>
</dbReference>
<dbReference type="EC" id="3.2.1.23" evidence="5 10"/>
<dbReference type="AlphaFoldDB" id="A0A1I7GWP7"/>
<keyword evidence="7" id="KW-0106">Calcium</keyword>
<gene>
    <name evidence="12" type="ORF">SAMN05216480_10636</name>
</gene>
<dbReference type="InterPro" id="IPR023232">
    <property type="entry name" value="Glyco_hydro_2_AS"/>
</dbReference>
<evidence type="ECO:0000259" key="11">
    <source>
        <dbReference type="SMART" id="SM01038"/>
    </source>
</evidence>
<evidence type="ECO:0000313" key="13">
    <source>
        <dbReference type="Proteomes" id="UP000199138"/>
    </source>
</evidence>
<protein>
    <recommendedName>
        <fullName evidence="5 10">Beta-galactosidase</fullName>
        <ecNumber evidence="5 10">3.2.1.23</ecNumber>
    </recommendedName>
    <alternativeName>
        <fullName evidence="9 10">Lactase</fullName>
    </alternativeName>
</protein>
<comment type="subunit">
    <text evidence="4">Monomer.</text>
</comment>
<dbReference type="InterPro" id="IPR006103">
    <property type="entry name" value="Glyco_hydro_2_cat"/>
</dbReference>
<dbReference type="EMBL" id="FPBK01000006">
    <property type="protein sequence ID" value="SFU52676.1"/>
    <property type="molecule type" value="Genomic_DNA"/>
</dbReference>
<dbReference type="PROSITE" id="PS00719">
    <property type="entry name" value="GLYCOSYL_HYDROL_F2_1"/>
    <property type="match status" value="1"/>
</dbReference>
<dbReference type="Gene3D" id="2.60.40.10">
    <property type="entry name" value="Immunoglobulins"/>
    <property type="match status" value="2"/>
</dbReference>
<comment type="cofactor">
    <cofactor evidence="2">
        <name>Ca(2+)</name>
        <dbReference type="ChEBI" id="CHEBI:29108"/>
    </cofactor>
</comment>
<dbReference type="InterPro" id="IPR006104">
    <property type="entry name" value="Glyco_hydro_2_N"/>
</dbReference>
<dbReference type="Gene3D" id="2.60.120.260">
    <property type="entry name" value="Galactose-binding domain-like"/>
    <property type="match status" value="1"/>
</dbReference>
<keyword evidence="13" id="KW-1185">Reference proteome</keyword>
<dbReference type="GO" id="GO:0030246">
    <property type="term" value="F:carbohydrate binding"/>
    <property type="evidence" value="ECO:0007669"/>
    <property type="project" value="InterPro"/>
</dbReference>
<dbReference type="InterPro" id="IPR023230">
    <property type="entry name" value="Glyco_hydro_2_CS"/>
</dbReference>
<dbReference type="Pfam" id="PF02929">
    <property type="entry name" value="Bgal_small_N"/>
    <property type="match status" value="1"/>
</dbReference>
<dbReference type="STRING" id="1224947.SAMN05216480_10636"/>
<dbReference type="SUPFAM" id="SSF74650">
    <property type="entry name" value="Galactose mutarotase-like"/>
    <property type="match status" value="1"/>
</dbReference>
<dbReference type="Gene3D" id="3.20.20.80">
    <property type="entry name" value="Glycosidases"/>
    <property type="match status" value="1"/>
</dbReference>
<dbReference type="InterPro" id="IPR006102">
    <property type="entry name" value="Ig-like_GH2"/>
</dbReference>
<dbReference type="PANTHER" id="PTHR46323:SF2">
    <property type="entry name" value="BETA-GALACTOSIDASE"/>
    <property type="match status" value="1"/>
</dbReference>
<dbReference type="InterPro" id="IPR011013">
    <property type="entry name" value="Gal_mutarotase_sf_dom"/>
</dbReference>
<dbReference type="GO" id="GO:0009341">
    <property type="term" value="C:beta-galactosidase complex"/>
    <property type="evidence" value="ECO:0007669"/>
    <property type="project" value="InterPro"/>
</dbReference>
<dbReference type="InterPro" id="IPR036156">
    <property type="entry name" value="Beta-gal/glucu_dom_sf"/>
</dbReference>
<evidence type="ECO:0000256" key="1">
    <source>
        <dbReference type="ARBA" id="ARBA00001412"/>
    </source>
</evidence>
<dbReference type="PROSITE" id="PS00608">
    <property type="entry name" value="GLYCOSYL_HYDROL_F2_2"/>
    <property type="match status" value="1"/>
</dbReference>
<dbReference type="SUPFAM" id="SSF49303">
    <property type="entry name" value="beta-Galactosidase/glucuronidase domain"/>
    <property type="match status" value="2"/>
</dbReference>
<dbReference type="SUPFAM" id="SSF51445">
    <property type="entry name" value="(Trans)glycosidases"/>
    <property type="match status" value="1"/>
</dbReference>
<keyword evidence="6 10" id="KW-0378">Hydrolase</keyword>
<dbReference type="InterPro" id="IPR050347">
    <property type="entry name" value="Bact_Beta-galactosidase"/>
</dbReference>
<evidence type="ECO:0000256" key="7">
    <source>
        <dbReference type="ARBA" id="ARBA00022837"/>
    </source>
</evidence>
<organism evidence="12 13">
    <name type="scientific">Pustulibacterium marinum</name>
    <dbReference type="NCBI Taxonomy" id="1224947"/>
    <lineage>
        <taxon>Bacteria</taxon>
        <taxon>Pseudomonadati</taxon>
        <taxon>Bacteroidota</taxon>
        <taxon>Flavobacteriia</taxon>
        <taxon>Flavobacteriales</taxon>
        <taxon>Flavobacteriaceae</taxon>
        <taxon>Pustulibacterium</taxon>
    </lineage>
</organism>
<evidence type="ECO:0000256" key="9">
    <source>
        <dbReference type="ARBA" id="ARBA00032230"/>
    </source>
</evidence>
<dbReference type="PANTHER" id="PTHR46323">
    <property type="entry name" value="BETA-GALACTOSIDASE"/>
    <property type="match status" value="1"/>
</dbReference>
<dbReference type="GO" id="GO:0005990">
    <property type="term" value="P:lactose catabolic process"/>
    <property type="evidence" value="ECO:0007669"/>
    <property type="project" value="TreeGrafter"/>
</dbReference>
<dbReference type="Pfam" id="PF00703">
    <property type="entry name" value="Glyco_hydro_2"/>
    <property type="match status" value="1"/>
</dbReference>
<evidence type="ECO:0000256" key="8">
    <source>
        <dbReference type="ARBA" id="ARBA00023295"/>
    </source>
</evidence>
<reference evidence="12 13" key="1">
    <citation type="submission" date="2016-10" db="EMBL/GenBank/DDBJ databases">
        <authorList>
            <person name="de Groot N.N."/>
        </authorList>
    </citation>
    <scope>NUCLEOTIDE SEQUENCE [LARGE SCALE GENOMIC DNA]</scope>
    <source>
        <strain evidence="12 13">CGMCC 1.12333</strain>
    </source>
</reference>
<dbReference type="InterPro" id="IPR008979">
    <property type="entry name" value="Galactose-bd-like_sf"/>
</dbReference>
<evidence type="ECO:0000256" key="5">
    <source>
        <dbReference type="ARBA" id="ARBA00012756"/>
    </source>
</evidence>
<proteinExistence type="inferred from homology"/>
<evidence type="ECO:0000256" key="10">
    <source>
        <dbReference type="RuleBase" id="RU361154"/>
    </source>
</evidence>
<evidence type="ECO:0000313" key="12">
    <source>
        <dbReference type="EMBL" id="SFU52676.1"/>
    </source>
</evidence>
<dbReference type="SMART" id="SM01038">
    <property type="entry name" value="Bgal_small_N"/>
    <property type="match status" value="1"/>
</dbReference>
<evidence type="ECO:0000256" key="4">
    <source>
        <dbReference type="ARBA" id="ARBA00011245"/>
    </source>
</evidence>
<accession>A0A1I7GWP7</accession>
<name>A0A1I7GWP7_9FLAO</name>
<dbReference type="InterPro" id="IPR032312">
    <property type="entry name" value="LacZ_4"/>
</dbReference>
<comment type="similarity">
    <text evidence="3 10">Belongs to the glycosyl hydrolase 2 family.</text>
</comment>
<dbReference type="InterPro" id="IPR013783">
    <property type="entry name" value="Ig-like_fold"/>
</dbReference>
<feature type="domain" description="Beta galactosidase small chain/" evidence="11">
    <location>
        <begin position="746"/>
        <end position="1022"/>
    </location>
</feature>
<keyword evidence="8 10" id="KW-0326">Glycosidase</keyword>
<evidence type="ECO:0000256" key="3">
    <source>
        <dbReference type="ARBA" id="ARBA00007401"/>
    </source>
</evidence>
<dbReference type="Pfam" id="PF16353">
    <property type="entry name" value="LacZ_4"/>
    <property type="match status" value="1"/>
</dbReference>
<dbReference type="Pfam" id="PF02837">
    <property type="entry name" value="Glyco_hydro_2_N"/>
    <property type="match status" value="1"/>
</dbReference>
<dbReference type="Pfam" id="PF02836">
    <property type="entry name" value="Glyco_hydro_2_C"/>
    <property type="match status" value="1"/>
</dbReference>
<dbReference type="Proteomes" id="UP000199138">
    <property type="component" value="Unassembled WGS sequence"/>
</dbReference>
<comment type="catalytic activity">
    <reaction evidence="1 10">
        <text>Hydrolysis of terminal non-reducing beta-D-galactose residues in beta-D-galactosides.</text>
        <dbReference type="EC" id="3.2.1.23"/>
    </reaction>
</comment>
<dbReference type="InterPro" id="IPR006101">
    <property type="entry name" value="Glyco_hydro_2"/>
</dbReference>